<dbReference type="EMBL" id="JBBWRZ010000005">
    <property type="protein sequence ID" value="KAK8235894.1"/>
    <property type="molecule type" value="Genomic_DNA"/>
</dbReference>
<proteinExistence type="predicted"/>
<comment type="caution">
    <text evidence="1">The sequence shown here is derived from an EMBL/GenBank/DDBJ whole genome shotgun (WGS) entry which is preliminary data.</text>
</comment>
<name>A0ABR1YR38_9PEZI</name>
<evidence type="ECO:0000313" key="1">
    <source>
        <dbReference type="EMBL" id="KAK8235894.1"/>
    </source>
</evidence>
<dbReference type="Proteomes" id="UP001492380">
    <property type="component" value="Unassembled WGS sequence"/>
</dbReference>
<protein>
    <submittedName>
        <fullName evidence="1">Uncharacterized protein</fullName>
    </submittedName>
</protein>
<reference evidence="1 2" key="1">
    <citation type="submission" date="2024-04" db="EMBL/GenBank/DDBJ databases">
        <title>Phyllosticta paracitricarpa is synonymous to the EU quarantine fungus P. citricarpa based on phylogenomic analyses.</title>
        <authorList>
            <consortium name="Lawrence Berkeley National Laboratory"/>
            <person name="Van Ingen-Buijs V.A."/>
            <person name="Van Westerhoven A.C."/>
            <person name="Haridas S."/>
            <person name="Skiadas P."/>
            <person name="Martin F."/>
            <person name="Groenewald J.Z."/>
            <person name="Crous P.W."/>
            <person name="Seidl M.F."/>
        </authorList>
    </citation>
    <scope>NUCLEOTIDE SEQUENCE [LARGE SCALE GENOMIC DNA]</scope>
    <source>
        <strain evidence="1 2">CBS 123374</strain>
    </source>
</reference>
<evidence type="ECO:0000313" key="2">
    <source>
        <dbReference type="Proteomes" id="UP001492380"/>
    </source>
</evidence>
<gene>
    <name evidence="1" type="ORF">HDK90DRAFT_466212</name>
</gene>
<organism evidence="1 2">
    <name type="scientific">Phyllosticta capitalensis</name>
    <dbReference type="NCBI Taxonomy" id="121624"/>
    <lineage>
        <taxon>Eukaryota</taxon>
        <taxon>Fungi</taxon>
        <taxon>Dikarya</taxon>
        <taxon>Ascomycota</taxon>
        <taxon>Pezizomycotina</taxon>
        <taxon>Dothideomycetes</taxon>
        <taxon>Dothideomycetes incertae sedis</taxon>
        <taxon>Botryosphaeriales</taxon>
        <taxon>Phyllostictaceae</taxon>
        <taxon>Phyllosticta</taxon>
    </lineage>
</organism>
<keyword evidence="2" id="KW-1185">Reference proteome</keyword>
<accession>A0ABR1YR38</accession>
<sequence length="314" mass="34110">MSPMRCATYSRVSSVLLLCASSPTNTASSSSRIFAMNTNKTKAPATGRLPTANGDHHPANGAFRPATNGYTPKYIPPPEPAAPVSLPAPKVDNKINLPKYLEVTTMTDLVERIQESASIVFPSTPRLRISTALAPTGLCHALVAAPKNEESKTSRYKLVLKGPGVPAANGPKDKDADPARARREALLALLEEVERRIYVHLHWEFNSSDVEQIQLRLIRVRDPVSHAAVGIPSFSMTWRVGLKTLDAHIEVPSGGENTMTSLESSLALQPEAVRDPDHPCLRYCPGLPNQQTCSQALGETDRLTLRSRPGNHSF</sequence>